<organism evidence="2 3">
    <name type="scientific">Oryzias latipes</name>
    <name type="common">Japanese rice fish</name>
    <name type="synonym">Japanese killifish</name>
    <dbReference type="NCBI Taxonomy" id="8090"/>
    <lineage>
        <taxon>Eukaryota</taxon>
        <taxon>Metazoa</taxon>
        <taxon>Chordata</taxon>
        <taxon>Craniata</taxon>
        <taxon>Vertebrata</taxon>
        <taxon>Euteleostomi</taxon>
        <taxon>Actinopterygii</taxon>
        <taxon>Neopterygii</taxon>
        <taxon>Teleostei</taxon>
        <taxon>Neoteleostei</taxon>
        <taxon>Acanthomorphata</taxon>
        <taxon>Ovalentaria</taxon>
        <taxon>Atherinomorphae</taxon>
        <taxon>Beloniformes</taxon>
        <taxon>Adrianichthyidae</taxon>
        <taxon>Oryziinae</taxon>
        <taxon>Oryzias</taxon>
    </lineage>
</organism>
<dbReference type="PANTHER" id="PTHR45762">
    <property type="entry name" value="ZINC FINGER RNA-BINDING PROTEIN"/>
    <property type="match status" value="1"/>
</dbReference>
<sequence length="504" mass="54762">MEAQPFEAQLGNMEGQPIESLTGNVEVQPGNMEAEPGNMEAEPGNMEAEPGNMEAEPGNMEAQPGNVEAQPGNVEAQPGNVEAQPGNVEAQPGNVEAQPGNVEDQPIEAQPGNMEAQPGEIPPQNRPKAKSKSKKKSKKKQPQHSADIVYTKGGAFHTVPSLSKVLKGITDSIVGLQYVWEFRSPSRSVQPHYQCKLCSLCRLQHDMIDHVKGWKHCFRYLKKAHPDKVTCEEEDVIKDNAVKKNVKAMVAEVEQTEGRGQIKVILREPFKVHAFKGMRSALPRSGPPPDPGMGPRGPPFGPSFSNSRFPGEFSGHGGSFTDYQDNEYGDPEYEDYQSNEDYSGLGMDCGPVGHPSSVGGNGFSPGGTESFRSGPLNKSSNKMHPGFQGRQMGDNYMNRPPERSGGMGAASHSSTLSSTLLTYLDSFRIQSESDAQLVLKVTQKLTDVLMEYRLRTISPGPTPSSLPMSSSSFSTPTRTPSSSDRYSNLSGPSRYSDGPPRFYK</sequence>
<evidence type="ECO:0000313" key="3">
    <source>
        <dbReference type="Proteomes" id="UP000265200"/>
    </source>
</evidence>
<feature type="compositionally biased region" description="Low complexity" evidence="1">
    <location>
        <begin position="302"/>
        <end position="311"/>
    </location>
</feature>
<proteinExistence type="predicted"/>
<evidence type="ECO:0000313" key="2">
    <source>
        <dbReference type="Ensembl" id="ENSORLP00015033394.1"/>
    </source>
</evidence>
<reference evidence="2" key="4">
    <citation type="submission" date="2025-09" db="UniProtKB">
        <authorList>
            <consortium name="Ensembl"/>
        </authorList>
    </citation>
    <scope>IDENTIFICATION</scope>
    <source>
        <strain evidence="2">HSOK</strain>
    </source>
</reference>
<feature type="region of interest" description="Disordered" evidence="1">
    <location>
        <begin position="1"/>
        <end position="147"/>
    </location>
</feature>
<accession>A0A3P9JME4</accession>
<feature type="compositionally biased region" description="Pro residues" evidence="1">
    <location>
        <begin position="285"/>
        <end position="301"/>
    </location>
</feature>
<evidence type="ECO:0000256" key="1">
    <source>
        <dbReference type="SAM" id="MobiDB-lite"/>
    </source>
</evidence>
<reference evidence="2" key="3">
    <citation type="submission" date="2025-08" db="UniProtKB">
        <authorList>
            <consortium name="Ensembl"/>
        </authorList>
    </citation>
    <scope>IDENTIFICATION</scope>
    <source>
        <strain evidence="2">HSOK</strain>
    </source>
</reference>
<reference evidence="2 3" key="2">
    <citation type="submission" date="2017-04" db="EMBL/GenBank/DDBJ databases">
        <title>CpG methylation of centromeres and impact of large insertions on vertebrate speciation.</title>
        <authorList>
            <person name="Ichikawa K."/>
            <person name="Yoshimura J."/>
            <person name="Morishita S."/>
        </authorList>
    </citation>
    <scope>NUCLEOTIDE SEQUENCE</scope>
    <source>
        <strain evidence="2 3">HSOK</strain>
    </source>
</reference>
<feature type="compositionally biased region" description="Basic residues" evidence="1">
    <location>
        <begin position="127"/>
        <end position="142"/>
    </location>
</feature>
<dbReference type="Proteomes" id="UP000265200">
    <property type="component" value="Chromosome 16"/>
</dbReference>
<feature type="region of interest" description="Disordered" evidence="1">
    <location>
        <begin position="279"/>
        <end position="412"/>
    </location>
</feature>
<feature type="region of interest" description="Disordered" evidence="1">
    <location>
        <begin position="457"/>
        <end position="504"/>
    </location>
</feature>
<feature type="compositionally biased region" description="Acidic residues" evidence="1">
    <location>
        <begin position="324"/>
        <end position="338"/>
    </location>
</feature>
<reference key="1">
    <citation type="journal article" date="2007" name="Nature">
        <title>The medaka draft genome and insights into vertebrate genome evolution.</title>
        <authorList>
            <person name="Kasahara M."/>
            <person name="Naruse K."/>
            <person name="Sasaki S."/>
            <person name="Nakatani Y."/>
            <person name="Qu W."/>
            <person name="Ahsan B."/>
            <person name="Yamada T."/>
            <person name="Nagayasu Y."/>
            <person name="Doi K."/>
            <person name="Kasai Y."/>
            <person name="Jindo T."/>
            <person name="Kobayashi D."/>
            <person name="Shimada A."/>
            <person name="Toyoda A."/>
            <person name="Kuroki Y."/>
            <person name="Fujiyama A."/>
            <person name="Sasaki T."/>
            <person name="Shimizu A."/>
            <person name="Asakawa S."/>
            <person name="Shimizu N."/>
            <person name="Hashimoto S."/>
            <person name="Yang J."/>
            <person name="Lee Y."/>
            <person name="Matsushima K."/>
            <person name="Sugano S."/>
            <person name="Sakaizumi M."/>
            <person name="Narita T."/>
            <person name="Ohishi K."/>
            <person name="Haga S."/>
            <person name="Ohta F."/>
            <person name="Nomoto H."/>
            <person name="Nogata K."/>
            <person name="Morishita T."/>
            <person name="Endo T."/>
            <person name="Shin-I T."/>
            <person name="Takeda H."/>
            <person name="Morishita S."/>
            <person name="Kohara Y."/>
        </authorList>
    </citation>
    <scope>NUCLEOTIDE SEQUENCE [LARGE SCALE GENOMIC DNA]</scope>
    <source>
        <strain>Hd-rR</strain>
    </source>
</reference>
<dbReference type="Ensembl" id="ENSORLT00015026256.1">
    <property type="protein sequence ID" value="ENSORLP00015033394.1"/>
    <property type="gene ID" value="ENSORLG00015018770.1"/>
</dbReference>
<feature type="compositionally biased region" description="Polar residues" evidence="1">
    <location>
        <begin position="484"/>
        <end position="493"/>
    </location>
</feature>
<dbReference type="PANTHER" id="PTHR45762:SF14">
    <property type="entry name" value="SI:CH211-197H24.6"/>
    <property type="match status" value="1"/>
</dbReference>
<protein>
    <submittedName>
        <fullName evidence="2">Si:ch211-197h24.6</fullName>
    </submittedName>
</protein>
<feature type="compositionally biased region" description="Low complexity" evidence="1">
    <location>
        <begin position="463"/>
        <end position="483"/>
    </location>
</feature>
<dbReference type="AlphaFoldDB" id="A0A3P9JME4"/>
<name>A0A3P9JME4_ORYLA</name>